<dbReference type="RefSeq" id="WP_088171756.1">
    <property type="nucleotide sequence ID" value="NZ_NCQP01000001.1"/>
</dbReference>
<dbReference type="PROSITE" id="PS01124">
    <property type="entry name" value="HTH_ARAC_FAMILY_2"/>
    <property type="match status" value="1"/>
</dbReference>
<accession>A0A211YS28</accession>
<gene>
    <name evidence="2" type="ORF">Pdsh_02235</name>
</gene>
<organism evidence="2 3">
    <name type="scientific">Pyrodictium delaneyi</name>
    <dbReference type="NCBI Taxonomy" id="1273541"/>
    <lineage>
        <taxon>Archaea</taxon>
        <taxon>Thermoproteota</taxon>
        <taxon>Thermoprotei</taxon>
        <taxon>Desulfurococcales</taxon>
        <taxon>Pyrodictiaceae</taxon>
        <taxon>Pyrodictium</taxon>
    </lineage>
</organism>
<evidence type="ECO:0000259" key="1">
    <source>
        <dbReference type="PROSITE" id="PS01124"/>
    </source>
</evidence>
<dbReference type="Proteomes" id="UP000196694">
    <property type="component" value="Unassembled WGS sequence"/>
</dbReference>
<evidence type="ECO:0000313" key="3">
    <source>
        <dbReference type="Proteomes" id="UP000196694"/>
    </source>
</evidence>
<dbReference type="GO" id="GO:0003700">
    <property type="term" value="F:DNA-binding transcription factor activity"/>
    <property type="evidence" value="ECO:0007669"/>
    <property type="project" value="InterPro"/>
</dbReference>
<reference evidence="2 3" key="1">
    <citation type="submission" date="2017-05" db="EMBL/GenBank/DDBJ databases">
        <title>The draft genome of the hyperthermophilic archaeon 'Pyrodictium delaneyi strain Hulk', an iron and nitrate reducer, reveals the capacity for sulfate reduction.</title>
        <authorList>
            <person name="Demey L.M."/>
            <person name="Miller C."/>
            <person name="Manzella M."/>
            <person name="Reguera G."/>
            <person name="Kashefi K."/>
        </authorList>
    </citation>
    <scope>NUCLEOTIDE SEQUENCE [LARGE SCALE GENOMIC DNA]</scope>
    <source>
        <strain evidence="2 3">Hulk</strain>
    </source>
</reference>
<dbReference type="EMBL" id="NCQP01000001">
    <property type="protein sequence ID" value="OWJ55627.1"/>
    <property type="molecule type" value="Genomic_DNA"/>
</dbReference>
<protein>
    <recommendedName>
        <fullName evidence="1">HTH araC/xylS-type domain-containing protein</fullName>
    </recommendedName>
</protein>
<sequence>MARRIAIRLNKARDIIEKKKRIHVADLMIQLGYNSMEYFKRSFLPLLRHFYGECIEIQGDYIVWRCAQEEARAELAATA</sequence>
<keyword evidence="3" id="KW-1185">Reference proteome</keyword>
<evidence type="ECO:0000313" key="2">
    <source>
        <dbReference type="EMBL" id="OWJ55627.1"/>
    </source>
</evidence>
<dbReference type="InterPro" id="IPR018060">
    <property type="entry name" value="HTH_AraC"/>
</dbReference>
<comment type="caution">
    <text evidence="2">The sequence shown here is derived from an EMBL/GenBank/DDBJ whole genome shotgun (WGS) entry which is preliminary data.</text>
</comment>
<proteinExistence type="predicted"/>
<feature type="domain" description="HTH araC/xylS-type" evidence="1">
    <location>
        <begin position="1"/>
        <end position="43"/>
    </location>
</feature>
<dbReference type="AlphaFoldDB" id="A0A211YS28"/>
<name>A0A211YS28_9CREN</name>
<dbReference type="GO" id="GO:0043565">
    <property type="term" value="F:sequence-specific DNA binding"/>
    <property type="evidence" value="ECO:0007669"/>
    <property type="project" value="InterPro"/>
</dbReference>